<keyword evidence="3" id="KW-1185">Reference proteome</keyword>
<evidence type="ECO:0000313" key="2">
    <source>
        <dbReference type="EMBL" id="TRZ21107.1"/>
    </source>
</evidence>
<dbReference type="OrthoDB" id="9945442at2759"/>
<feature type="compositionally biased region" description="Low complexity" evidence="1">
    <location>
        <begin position="101"/>
        <end position="113"/>
    </location>
</feature>
<dbReference type="Proteomes" id="UP000796761">
    <property type="component" value="Unassembled WGS sequence"/>
</dbReference>
<gene>
    <name evidence="2" type="ORF">HGM15179_005968</name>
</gene>
<comment type="caution">
    <text evidence="2">The sequence shown here is derived from an EMBL/GenBank/DDBJ whole genome shotgun (WGS) entry which is preliminary data.</text>
</comment>
<organism evidence="2 3">
    <name type="scientific">Zosterops borbonicus</name>
    <dbReference type="NCBI Taxonomy" id="364589"/>
    <lineage>
        <taxon>Eukaryota</taxon>
        <taxon>Metazoa</taxon>
        <taxon>Chordata</taxon>
        <taxon>Craniata</taxon>
        <taxon>Vertebrata</taxon>
        <taxon>Euteleostomi</taxon>
        <taxon>Archelosauria</taxon>
        <taxon>Archosauria</taxon>
        <taxon>Dinosauria</taxon>
        <taxon>Saurischia</taxon>
        <taxon>Theropoda</taxon>
        <taxon>Coelurosauria</taxon>
        <taxon>Aves</taxon>
        <taxon>Neognathae</taxon>
        <taxon>Neoaves</taxon>
        <taxon>Telluraves</taxon>
        <taxon>Australaves</taxon>
        <taxon>Passeriformes</taxon>
        <taxon>Sylvioidea</taxon>
        <taxon>Zosteropidae</taxon>
        <taxon>Zosterops</taxon>
    </lineage>
</organism>
<feature type="region of interest" description="Disordered" evidence="1">
    <location>
        <begin position="93"/>
        <end position="130"/>
    </location>
</feature>
<proteinExistence type="predicted"/>
<accession>A0A8K1LP92</accession>
<reference evidence="2" key="1">
    <citation type="submission" date="2019-04" db="EMBL/GenBank/DDBJ databases">
        <title>Genome assembly of Zosterops borbonicus 15179.</title>
        <authorList>
            <person name="Leroy T."/>
            <person name="Anselmetti Y."/>
            <person name="Tilak M.-K."/>
            <person name="Nabholz B."/>
        </authorList>
    </citation>
    <scope>NUCLEOTIDE SEQUENCE</scope>
    <source>
        <strain evidence="2">HGM_15179</strain>
        <tissue evidence="2">Muscle</tissue>
    </source>
</reference>
<dbReference type="EMBL" id="SWJQ01000132">
    <property type="protein sequence ID" value="TRZ21107.1"/>
    <property type="molecule type" value="Genomic_DNA"/>
</dbReference>
<evidence type="ECO:0000313" key="3">
    <source>
        <dbReference type="Proteomes" id="UP000796761"/>
    </source>
</evidence>
<sequence>MLLLNNKYCYCNDPQVLLGKLIQSYCPVDKEGHGERTNTRSKYLTMKGKNDLQFSSKQPEEEENLYETVSSSTLEAIHSLRILPAKPLQESEYADKRCLRPSSTTSPTSENPSHPLQHSAIRTFDPEGTTVPNVRGGRMKIHGHQEPTPPPRPLKMLPKQYQPLPPEPRISSQVCHKWNTLSQDPTSPISAKVTRCEGLSSFSVTWRRRRQSVPLSGFQTLKGRSIGLREGLALHHNPGEGSEEPFEIVKDKGKMLLKNEPNPLLNSEGPGDQRLNMSHWCILDSHKGQQHIKLCQQEHCQEIKGRDYSLLLITQ</sequence>
<name>A0A8K1LP92_9PASS</name>
<dbReference type="AlphaFoldDB" id="A0A8K1LP92"/>
<protein>
    <submittedName>
        <fullName evidence="2">Uncharacterized protein</fullName>
    </submittedName>
</protein>
<evidence type="ECO:0000256" key="1">
    <source>
        <dbReference type="SAM" id="MobiDB-lite"/>
    </source>
</evidence>